<dbReference type="Gene3D" id="3.30.540.10">
    <property type="entry name" value="Fructose-1,6-Bisphosphatase, subunit A, domain 1"/>
    <property type="match status" value="1"/>
</dbReference>
<evidence type="ECO:0000256" key="4">
    <source>
        <dbReference type="ARBA" id="ARBA00022801"/>
    </source>
</evidence>
<accession>A0ABT8B470</accession>
<keyword evidence="5" id="KW-0460">Magnesium</keyword>
<sequence>MSHPADFLPLAQRLADAARAVILPYYRTRLAVDDKLDASPVTLADRGAEQAMRALLAEHAPEHGIIGEEFGRERDGAEWVWVLDPVDGTKSFIVGRPTFCTLIGLLHHGKPVLGIIDQPVLNERWVGVAGLPTTLNGSVVQTSDVTDLAATRLGSTGPQYLQAAAGERFADLQARCRFTVWGGDAYLYALLACGGYDLVVESGLKLHDFAALVPVVQGAGGTMTDWLGGELNKDSDGSVLVAATAALHEQALAYLR</sequence>
<evidence type="ECO:0000256" key="2">
    <source>
        <dbReference type="ARBA" id="ARBA00009759"/>
    </source>
</evidence>
<organism evidence="7 8">
    <name type="scientific">Chitinimonas viridis</name>
    <dbReference type="NCBI Taxonomy" id="664880"/>
    <lineage>
        <taxon>Bacteria</taxon>
        <taxon>Pseudomonadati</taxon>
        <taxon>Pseudomonadota</taxon>
        <taxon>Betaproteobacteria</taxon>
        <taxon>Neisseriales</taxon>
        <taxon>Chitinibacteraceae</taxon>
        <taxon>Chitinimonas</taxon>
    </lineage>
</organism>
<dbReference type="PRINTS" id="PR00377">
    <property type="entry name" value="IMPHPHTASES"/>
</dbReference>
<comment type="cofactor">
    <cofactor evidence="1">
        <name>Mg(2+)</name>
        <dbReference type="ChEBI" id="CHEBI:18420"/>
    </cofactor>
</comment>
<dbReference type="GO" id="GO:0004401">
    <property type="term" value="F:histidinol-phosphatase activity"/>
    <property type="evidence" value="ECO:0007669"/>
    <property type="project" value="UniProtKB-EC"/>
</dbReference>
<dbReference type="Proteomes" id="UP001180081">
    <property type="component" value="Unassembled WGS sequence"/>
</dbReference>
<evidence type="ECO:0000256" key="6">
    <source>
        <dbReference type="NCBIfam" id="TIGR02067"/>
    </source>
</evidence>
<dbReference type="EMBL" id="JAUFPU010000004">
    <property type="protein sequence ID" value="MDN3576451.1"/>
    <property type="molecule type" value="Genomic_DNA"/>
</dbReference>
<evidence type="ECO:0000313" key="7">
    <source>
        <dbReference type="EMBL" id="MDN3576451.1"/>
    </source>
</evidence>
<keyword evidence="4 7" id="KW-0378">Hydrolase</keyword>
<dbReference type="Pfam" id="PF00459">
    <property type="entry name" value="Inositol_P"/>
    <property type="match status" value="1"/>
</dbReference>
<protein>
    <recommendedName>
        <fullName evidence="6">Histidinol-phosphatase</fullName>
        <ecNumber evidence="6">3.1.3.15</ecNumber>
    </recommendedName>
</protein>
<dbReference type="InterPro" id="IPR011809">
    <property type="entry name" value="His_9_proposed"/>
</dbReference>
<dbReference type="InterPro" id="IPR051090">
    <property type="entry name" value="Inositol_monoP_superfamily"/>
</dbReference>
<keyword evidence="3" id="KW-0479">Metal-binding</keyword>
<gene>
    <name evidence="7" type="primary">hisN</name>
    <name evidence="7" type="ORF">QWZ03_06700</name>
</gene>
<reference evidence="7" key="2">
    <citation type="submission" date="2023-06" db="EMBL/GenBank/DDBJ databases">
        <authorList>
            <person name="Lucena T."/>
            <person name="Sun Q."/>
        </authorList>
    </citation>
    <scope>NUCLEOTIDE SEQUENCE</scope>
    <source>
        <strain evidence="7">CECT 7703</strain>
    </source>
</reference>
<evidence type="ECO:0000256" key="5">
    <source>
        <dbReference type="ARBA" id="ARBA00022842"/>
    </source>
</evidence>
<name>A0ABT8B470_9NEIS</name>
<dbReference type="NCBIfam" id="TIGR02067">
    <property type="entry name" value="his_9_HisN"/>
    <property type="match status" value="1"/>
</dbReference>
<dbReference type="Gene3D" id="3.40.190.80">
    <property type="match status" value="1"/>
</dbReference>
<dbReference type="RefSeq" id="WP_290332003.1">
    <property type="nucleotide sequence ID" value="NZ_JAUFPU010000004.1"/>
</dbReference>
<dbReference type="CDD" id="cd01641">
    <property type="entry name" value="Bacterial_IMPase_like_1"/>
    <property type="match status" value="1"/>
</dbReference>
<evidence type="ECO:0000313" key="8">
    <source>
        <dbReference type="Proteomes" id="UP001180081"/>
    </source>
</evidence>
<dbReference type="EC" id="3.1.3.15" evidence="6"/>
<dbReference type="PANTHER" id="PTHR43200:SF6">
    <property type="entry name" value="3'(2'),5'-BISPHOSPHATE NUCLEOTIDASE"/>
    <property type="match status" value="1"/>
</dbReference>
<proteinExistence type="inferred from homology"/>
<dbReference type="InterPro" id="IPR000760">
    <property type="entry name" value="Inositol_monophosphatase-like"/>
</dbReference>
<dbReference type="SUPFAM" id="SSF56655">
    <property type="entry name" value="Carbohydrate phosphatase"/>
    <property type="match status" value="1"/>
</dbReference>
<comment type="caution">
    <text evidence="7">The sequence shown here is derived from an EMBL/GenBank/DDBJ whole genome shotgun (WGS) entry which is preliminary data.</text>
</comment>
<reference evidence="7" key="1">
    <citation type="journal article" date="2014" name="Int. J. Syst. Evol. Microbiol.">
        <title>Complete genome of a new Firmicutes species belonging to the dominant human colonic microbiota ('Ruminococcus bicirculans') reveals two chromosomes and a selective capacity to utilize plant glucans.</title>
        <authorList>
            <consortium name="NISC Comparative Sequencing Program"/>
            <person name="Wegmann U."/>
            <person name="Louis P."/>
            <person name="Goesmann A."/>
            <person name="Henrissat B."/>
            <person name="Duncan S.H."/>
            <person name="Flint H.J."/>
        </authorList>
    </citation>
    <scope>NUCLEOTIDE SEQUENCE</scope>
    <source>
        <strain evidence="7">CECT 7703</strain>
    </source>
</reference>
<evidence type="ECO:0000256" key="1">
    <source>
        <dbReference type="ARBA" id="ARBA00001946"/>
    </source>
</evidence>
<dbReference type="PANTHER" id="PTHR43200">
    <property type="entry name" value="PHOSPHATASE"/>
    <property type="match status" value="1"/>
</dbReference>
<comment type="similarity">
    <text evidence="2">Belongs to the inositol monophosphatase superfamily.</text>
</comment>
<evidence type="ECO:0000256" key="3">
    <source>
        <dbReference type="ARBA" id="ARBA00022723"/>
    </source>
</evidence>
<keyword evidence="8" id="KW-1185">Reference proteome</keyword>